<protein>
    <recommendedName>
        <fullName evidence="1">Amine oxidase domain-containing protein</fullName>
    </recommendedName>
</protein>
<accession>A0A7W9WT80</accession>
<dbReference type="Gene3D" id="3.50.50.60">
    <property type="entry name" value="FAD/NAD(P)-binding domain"/>
    <property type="match status" value="1"/>
</dbReference>
<organism evidence="2 3">
    <name type="scientific">Paraburkholderia bannensis</name>
    <dbReference type="NCBI Taxonomy" id="765414"/>
    <lineage>
        <taxon>Bacteria</taxon>
        <taxon>Pseudomonadati</taxon>
        <taxon>Pseudomonadota</taxon>
        <taxon>Betaproteobacteria</taxon>
        <taxon>Burkholderiales</taxon>
        <taxon>Burkholderiaceae</taxon>
        <taxon>Paraburkholderia</taxon>
    </lineage>
</organism>
<dbReference type="AlphaFoldDB" id="A0A7W9WT80"/>
<dbReference type="Pfam" id="PF01593">
    <property type="entry name" value="Amino_oxidase"/>
    <property type="match status" value="2"/>
</dbReference>
<comment type="caution">
    <text evidence="2">The sequence shown here is derived from an EMBL/GenBank/DDBJ whole genome shotgun (WGS) entry which is preliminary data.</text>
</comment>
<feature type="domain" description="Amine oxidase" evidence="1">
    <location>
        <begin position="106"/>
        <end position="307"/>
    </location>
</feature>
<gene>
    <name evidence="2" type="ORF">F4827_003159</name>
</gene>
<dbReference type="InterPro" id="IPR036188">
    <property type="entry name" value="FAD/NAD-bd_sf"/>
</dbReference>
<dbReference type="InterPro" id="IPR002937">
    <property type="entry name" value="Amino_oxidase"/>
</dbReference>
<evidence type="ECO:0000313" key="3">
    <source>
        <dbReference type="Proteomes" id="UP000571554"/>
    </source>
</evidence>
<dbReference type="Proteomes" id="UP000571554">
    <property type="component" value="Unassembled WGS sequence"/>
</dbReference>
<reference evidence="2 3" key="1">
    <citation type="submission" date="2020-08" db="EMBL/GenBank/DDBJ databases">
        <title>Above-ground endophytic microbial communities from plants in different locations in the United States.</title>
        <authorList>
            <person name="Frank C."/>
        </authorList>
    </citation>
    <scope>NUCLEOTIDE SEQUENCE [LARGE SCALE GENOMIC DNA]</scope>
    <source>
        <strain evidence="2 3">WP4_2_2</strain>
    </source>
</reference>
<evidence type="ECO:0000259" key="1">
    <source>
        <dbReference type="Pfam" id="PF01593"/>
    </source>
</evidence>
<dbReference type="PANTHER" id="PTHR16128:SF5">
    <property type="entry name" value="FAD_NAD(P)-BINDING OXIDOREDUCTASE FAMILY PROTEIN"/>
    <property type="match status" value="1"/>
</dbReference>
<sequence>MAGVTCAQRLTDAGHEVVILERNADVGGRMRTWHAGGLHCDHGAAFFTARDANFANVVKGWCEAGFAAPWRGRFVAFDAAGVAQQVADIGRFVGTPYMDAVFSTTVTGLRVETGRTVCALAKVDGKWQLTTRENGRYPDLFDAVVLAVPPGEARELLHAASPALSVVADRARMRPCWALMLRYRTPLELGFEAAFVNGGPLRWMANDGAKPGRRDEGTWVLHASAEWSVRHLDSSPEAVTEALVRAFIAFGAGFPDASAAYLWRDAEAVIESGPASRGYVWRDLERIGLCGDWCSSGRVEGAWLSGWSLGLAVRSCLARGAA</sequence>
<dbReference type="SUPFAM" id="SSF51905">
    <property type="entry name" value="FAD/NAD(P)-binding domain"/>
    <property type="match status" value="1"/>
</dbReference>
<dbReference type="Gene3D" id="3.90.660.10">
    <property type="match status" value="1"/>
</dbReference>
<feature type="domain" description="Amine oxidase" evidence="1">
    <location>
        <begin position="1"/>
        <end position="58"/>
    </location>
</feature>
<proteinExistence type="predicted"/>
<evidence type="ECO:0000313" key="2">
    <source>
        <dbReference type="EMBL" id="MBB6103304.1"/>
    </source>
</evidence>
<dbReference type="EMBL" id="JACHBW010000008">
    <property type="protein sequence ID" value="MBB6103304.1"/>
    <property type="molecule type" value="Genomic_DNA"/>
</dbReference>
<name>A0A7W9WT80_9BURK</name>
<dbReference type="GO" id="GO:0016491">
    <property type="term" value="F:oxidoreductase activity"/>
    <property type="evidence" value="ECO:0007669"/>
    <property type="project" value="InterPro"/>
</dbReference>
<keyword evidence="3" id="KW-1185">Reference proteome</keyword>
<dbReference type="PANTHER" id="PTHR16128">
    <property type="entry name" value="FAD/NAD(P)-BINDING OXIDOREDUCTASE FAMILY PROTEIN"/>
    <property type="match status" value="1"/>
</dbReference>